<dbReference type="PANTHER" id="PTHR47510:SF3">
    <property type="entry name" value="ENDO_EXONUCLEASE_PHOSPHATASE DOMAIN-CONTAINING PROTEIN"/>
    <property type="match status" value="1"/>
</dbReference>
<dbReference type="PANTHER" id="PTHR47510">
    <property type="entry name" value="REVERSE TRANSCRIPTASE DOMAIN-CONTAINING PROTEIN"/>
    <property type="match status" value="1"/>
</dbReference>
<dbReference type="EMBL" id="JBEHCU010011099">
    <property type="protein sequence ID" value="KAL1377237.1"/>
    <property type="molecule type" value="Genomic_DNA"/>
</dbReference>
<dbReference type="PROSITE" id="PS01359">
    <property type="entry name" value="ZF_PHD_1"/>
    <property type="match status" value="1"/>
</dbReference>
<evidence type="ECO:0000256" key="1">
    <source>
        <dbReference type="ARBA" id="ARBA00022723"/>
    </source>
</evidence>
<evidence type="ECO:0000313" key="7">
    <source>
        <dbReference type="Proteomes" id="UP001562425"/>
    </source>
</evidence>
<dbReference type="InterPro" id="IPR000477">
    <property type="entry name" value="RT_dom"/>
</dbReference>
<evidence type="ECO:0000259" key="4">
    <source>
        <dbReference type="Pfam" id="PF00078"/>
    </source>
</evidence>
<keyword evidence="7" id="KW-1185">Reference proteome</keyword>
<dbReference type="Proteomes" id="UP001562425">
    <property type="component" value="Unassembled WGS sequence"/>
</dbReference>
<evidence type="ECO:0000259" key="5">
    <source>
        <dbReference type="Pfam" id="PF03372"/>
    </source>
</evidence>
<dbReference type="InterPro" id="IPR019786">
    <property type="entry name" value="Zinc_finger_PHD-type_CS"/>
</dbReference>
<comment type="caution">
    <text evidence="6">The sequence shown here is derived from an EMBL/GenBank/DDBJ whole genome shotgun (WGS) entry which is preliminary data.</text>
</comment>
<name>A0ABD1CMD6_CULPP</name>
<dbReference type="Gene3D" id="3.60.10.10">
    <property type="entry name" value="Endonuclease/exonuclease/phosphatase"/>
    <property type="match status" value="1"/>
</dbReference>
<evidence type="ECO:0000256" key="2">
    <source>
        <dbReference type="ARBA" id="ARBA00022771"/>
    </source>
</evidence>
<dbReference type="AlphaFoldDB" id="A0ABD1CMD6"/>
<keyword evidence="3" id="KW-0862">Zinc</keyword>
<dbReference type="Pfam" id="PF00078">
    <property type="entry name" value="RVT_1"/>
    <property type="match status" value="1"/>
</dbReference>
<evidence type="ECO:0000313" key="6">
    <source>
        <dbReference type="EMBL" id="KAL1377237.1"/>
    </source>
</evidence>
<dbReference type="GO" id="GO:0008270">
    <property type="term" value="F:zinc ion binding"/>
    <property type="evidence" value="ECO:0007669"/>
    <property type="project" value="UniProtKB-KW"/>
</dbReference>
<keyword evidence="2" id="KW-0863">Zinc-finger</keyword>
<feature type="domain" description="Endonuclease/exonuclease/phosphatase" evidence="5">
    <location>
        <begin position="169"/>
        <end position="351"/>
    </location>
</feature>
<accession>A0ABD1CMD6</accession>
<gene>
    <name evidence="6" type="ORF">pipiens_016403</name>
</gene>
<organism evidence="6 7">
    <name type="scientific">Culex pipiens pipiens</name>
    <name type="common">Northern house mosquito</name>
    <dbReference type="NCBI Taxonomy" id="38569"/>
    <lineage>
        <taxon>Eukaryota</taxon>
        <taxon>Metazoa</taxon>
        <taxon>Ecdysozoa</taxon>
        <taxon>Arthropoda</taxon>
        <taxon>Hexapoda</taxon>
        <taxon>Insecta</taxon>
        <taxon>Pterygota</taxon>
        <taxon>Neoptera</taxon>
        <taxon>Endopterygota</taxon>
        <taxon>Diptera</taxon>
        <taxon>Nematocera</taxon>
        <taxon>Culicoidea</taxon>
        <taxon>Culicidae</taxon>
        <taxon>Culicinae</taxon>
        <taxon>Culicini</taxon>
        <taxon>Culex</taxon>
        <taxon>Culex</taxon>
    </lineage>
</organism>
<protein>
    <recommendedName>
        <fullName evidence="8">Reverse transcriptase</fullName>
    </recommendedName>
</protein>
<evidence type="ECO:0000256" key="3">
    <source>
        <dbReference type="ARBA" id="ARBA00022833"/>
    </source>
</evidence>
<dbReference type="SUPFAM" id="SSF56219">
    <property type="entry name" value="DNase I-like"/>
    <property type="match status" value="1"/>
</dbReference>
<evidence type="ECO:0008006" key="8">
    <source>
        <dbReference type="Google" id="ProtNLM"/>
    </source>
</evidence>
<dbReference type="InterPro" id="IPR036691">
    <property type="entry name" value="Endo/exonu/phosph_ase_sf"/>
</dbReference>
<reference evidence="6 7" key="1">
    <citation type="submission" date="2024-05" db="EMBL/GenBank/DDBJ databases">
        <title>Culex pipiens pipiens assembly and annotation.</title>
        <authorList>
            <person name="Alout H."/>
            <person name="Durand T."/>
        </authorList>
    </citation>
    <scope>NUCLEOTIDE SEQUENCE [LARGE SCALE GENOMIC DNA]</scope>
    <source>
        <strain evidence="6">HA-2024</strain>
        <tissue evidence="6">Whole body</tissue>
    </source>
</reference>
<sequence length="734" mass="82426">MAPSCKKCEAEITGIERIACRCCKSDFHRSCISGLNRPTFDAIVKNTSNLFWLCDNCNGRFDNLLQAMETDEVTAPAVVDEREQFWMYLGRLHHSHSVDDIAEMTQECLGLQVAPKVIRLVKKDVDVTKLPFVSFRVLLPDETRDVALQAETWSTGVAIREFDFDKPLPADVIALTETWLSDDIVDAELSPNYTIFRQDRSARTSDRRRGGGVLIAVRNSPVHACTRVVSEGYEHLEQVAVRVKVHNHHILVCCIYIRPNSDPDIYVSHGAAVQELLDLSTHDDSVIVTGDYNLPHLSWYFDDDLNCLIPLNASSEQELALTENVISTGLQQVCSLTNINGRTLDLAFVNDVNSVELIEPPTPILKTDRHHKAFVLKAVFYAGASESSPLPGFEPDFSNSDYVRVSEALNSVNWDTLLRDQDTNGSTATFYDVVYNLIQQFVPMRRISCTRTGKLPWWTADLRHSRNILRKARKSTALQDLRYREYLSRVEADVEDNPSSFWSYIKGRKRSSVHPTKISHNGRSADNPVDAANFFADFFSSVYDTVTPTASATYLDTLRMFDIDLPRPDFTQAEVEMALNAIDPAKGAGPDRLPPAFIKELSSSFARPISTIFNRSLSEGVFPDEWKLAALTPIHKSGSTLNAENYRPISILSCLPKVFEVLIHKGMYSAAQEIVSTFQHGFVKKRSTVTNLMAYVSALNANLEKRKQTDTIYFDFSKAFDTVPQSSCVSCNKT</sequence>
<dbReference type="Pfam" id="PF03372">
    <property type="entry name" value="Exo_endo_phos"/>
    <property type="match status" value="1"/>
</dbReference>
<proteinExistence type="predicted"/>
<keyword evidence="1" id="KW-0479">Metal-binding</keyword>
<feature type="domain" description="Reverse transcriptase" evidence="4">
    <location>
        <begin position="634"/>
        <end position="725"/>
    </location>
</feature>
<dbReference type="InterPro" id="IPR005135">
    <property type="entry name" value="Endo/exonuclease/phosphatase"/>
</dbReference>